<proteinExistence type="predicted"/>
<reference evidence="2" key="2">
    <citation type="journal article" date="2017" name="Nat. Plants">
        <title>The Aegilops tauschii genome reveals multiple impacts of transposons.</title>
        <authorList>
            <person name="Zhao G."/>
            <person name="Zou C."/>
            <person name="Li K."/>
            <person name="Wang K."/>
            <person name="Li T."/>
            <person name="Gao L."/>
            <person name="Zhang X."/>
            <person name="Wang H."/>
            <person name="Yang Z."/>
            <person name="Liu X."/>
            <person name="Jiang W."/>
            <person name="Mao L."/>
            <person name="Kong X."/>
            <person name="Jiao Y."/>
            <person name="Jia J."/>
        </authorList>
    </citation>
    <scope>NUCLEOTIDE SEQUENCE [LARGE SCALE GENOMIC DNA]</scope>
    <source>
        <strain evidence="2">cv. AL8/78</strain>
    </source>
</reference>
<reference evidence="2" key="1">
    <citation type="journal article" date="2014" name="Science">
        <title>Ancient hybridizations among the ancestral genomes of bread wheat.</title>
        <authorList>
            <consortium name="International Wheat Genome Sequencing Consortium,"/>
            <person name="Marcussen T."/>
            <person name="Sandve S.R."/>
            <person name="Heier L."/>
            <person name="Spannagl M."/>
            <person name="Pfeifer M."/>
            <person name="Jakobsen K.S."/>
            <person name="Wulff B.B."/>
            <person name="Steuernagel B."/>
            <person name="Mayer K.F."/>
            <person name="Olsen O.A."/>
        </authorList>
    </citation>
    <scope>NUCLEOTIDE SEQUENCE [LARGE SCALE GENOMIC DNA]</scope>
    <source>
        <strain evidence="2">cv. AL8/78</strain>
    </source>
</reference>
<protein>
    <submittedName>
        <fullName evidence="1">Uncharacterized protein</fullName>
    </submittedName>
</protein>
<name>A0A453MLR1_AEGTS</name>
<sequence>MLVLTTKLVPLHNYFFCTKFLDLLLQISGVCVFAASIPVRELLKEYHLLQEGSTLTLNENLADRRKCGHKRVSIVTFAGGTLQVENR</sequence>
<dbReference type="EnsemblPlants" id="AET5Gv21235800.18">
    <property type="protein sequence ID" value="AET5Gv21235800.18"/>
    <property type="gene ID" value="AET5Gv21235800"/>
</dbReference>
<keyword evidence="2" id="KW-1185">Reference proteome</keyword>
<accession>A0A453MLR1</accession>
<reference evidence="1" key="3">
    <citation type="journal article" date="2017" name="Nature">
        <title>Genome sequence of the progenitor of the wheat D genome Aegilops tauschii.</title>
        <authorList>
            <person name="Luo M.C."/>
            <person name="Gu Y.Q."/>
            <person name="Puiu D."/>
            <person name="Wang H."/>
            <person name="Twardziok S.O."/>
            <person name="Deal K.R."/>
            <person name="Huo N."/>
            <person name="Zhu T."/>
            <person name="Wang L."/>
            <person name="Wang Y."/>
            <person name="McGuire P.E."/>
            <person name="Liu S."/>
            <person name="Long H."/>
            <person name="Ramasamy R.K."/>
            <person name="Rodriguez J.C."/>
            <person name="Van S.L."/>
            <person name="Yuan L."/>
            <person name="Wang Z."/>
            <person name="Xia Z."/>
            <person name="Xiao L."/>
            <person name="Anderson O.D."/>
            <person name="Ouyang S."/>
            <person name="Liang Y."/>
            <person name="Zimin A.V."/>
            <person name="Pertea G."/>
            <person name="Qi P."/>
            <person name="Bennetzen J.L."/>
            <person name="Dai X."/>
            <person name="Dawson M.W."/>
            <person name="Muller H.G."/>
            <person name="Kugler K."/>
            <person name="Rivarola-Duarte L."/>
            <person name="Spannagl M."/>
            <person name="Mayer K.F.X."/>
            <person name="Lu F.H."/>
            <person name="Bevan M.W."/>
            <person name="Leroy P."/>
            <person name="Li P."/>
            <person name="You F.M."/>
            <person name="Sun Q."/>
            <person name="Liu Z."/>
            <person name="Lyons E."/>
            <person name="Wicker T."/>
            <person name="Salzberg S.L."/>
            <person name="Devos K.M."/>
            <person name="Dvorak J."/>
        </authorList>
    </citation>
    <scope>NUCLEOTIDE SEQUENCE [LARGE SCALE GENOMIC DNA]</scope>
    <source>
        <strain evidence="1">cv. AL8/78</strain>
    </source>
</reference>
<dbReference type="Gramene" id="AET5Gv21235800.18">
    <property type="protein sequence ID" value="AET5Gv21235800.18"/>
    <property type="gene ID" value="AET5Gv21235800"/>
</dbReference>
<evidence type="ECO:0000313" key="2">
    <source>
        <dbReference type="Proteomes" id="UP000015105"/>
    </source>
</evidence>
<dbReference type="AlphaFoldDB" id="A0A453MLR1"/>
<evidence type="ECO:0000313" key="1">
    <source>
        <dbReference type="EnsemblPlants" id="AET5Gv21235800.18"/>
    </source>
</evidence>
<reference evidence="1" key="5">
    <citation type="journal article" date="2021" name="G3 (Bethesda)">
        <title>Aegilops tauschii genome assembly Aet v5.0 features greater sequence contiguity and improved annotation.</title>
        <authorList>
            <person name="Wang L."/>
            <person name="Zhu T."/>
            <person name="Rodriguez J.C."/>
            <person name="Deal K.R."/>
            <person name="Dubcovsky J."/>
            <person name="McGuire P.E."/>
            <person name="Lux T."/>
            <person name="Spannagl M."/>
            <person name="Mayer K.F.X."/>
            <person name="Baldrich P."/>
            <person name="Meyers B.C."/>
            <person name="Huo N."/>
            <person name="Gu Y.Q."/>
            <person name="Zhou H."/>
            <person name="Devos K.M."/>
            <person name="Bennetzen J.L."/>
            <person name="Unver T."/>
            <person name="Budak H."/>
            <person name="Gulick P.J."/>
            <person name="Galiba G."/>
            <person name="Kalapos B."/>
            <person name="Nelson D.R."/>
            <person name="Li P."/>
            <person name="You F.M."/>
            <person name="Luo M.C."/>
            <person name="Dvorak J."/>
        </authorList>
    </citation>
    <scope>NUCLEOTIDE SEQUENCE [LARGE SCALE GENOMIC DNA]</scope>
    <source>
        <strain evidence="1">cv. AL8/78</strain>
    </source>
</reference>
<organism evidence="1 2">
    <name type="scientific">Aegilops tauschii subsp. strangulata</name>
    <name type="common">Goatgrass</name>
    <dbReference type="NCBI Taxonomy" id="200361"/>
    <lineage>
        <taxon>Eukaryota</taxon>
        <taxon>Viridiplantae</taxon>
        <taxon>Streptophyta</taxon>
        <taxon>Embryophyta</taxon>
        <taxon>Tracheophyta</taxon>
        <taxon>Spermatophyta</taxon>
        <taxon>Magnoliopsida</taxon>
        <taxon>Liliopsida</taxon>
        <taxon>Poales</taxon>
        <taxon>Poaceae</taxon>
        <taxon>BOP clade</taxon>
        <taxon>Pooideae</taxon>
        <taxon>Triticodae</taxon>
        <taxon>Triticeae</taxon>
        <taxon>Triticinae</taxon>
        <taxon>Aegilops</taxon>
    </lineage>
</organism>
<reference evidence="1" key="4">
    <citation type="submission" date="2019-03" db="UniProtKB">
        <authorList>
            <consortium name="EnsemblPlants"/>
        </authorList>
    </citation>
    <scope>IDENTIFICATION</scope>
</reference>
<dbReference type="Proteomes" id="UP000015105">
    <property type="component" value="Chromosome 5D"/>
</dbReference>